<accession>X1N7E8</accession>
<gene>
    <name evidence="2" type="ORF">S06H3_26062</name>
</gene>
<evidence type="ECO:0000259" key="1">
    <source>
        <dbReference type="SMART" id="SM00245"/>
    </source>
</evidence>
<dbReference type="Gene3D" id="2.30.42.10">
    <property type="match status" value="1"/>
</dbReference>
<dbReference type="GO" id="GO:0007165">
    <property type="term" value="P:signal transduction"/>
    <property type="evidence" value="ECO:0007669"/>
    <property type="project" value="TreeGrafter"/>
</dbReference>
<evidence type="ECO:0000313" key="2">
    <source>
        <dbReference type="EMBL" id="GAI26156.1"/>
    </source>
</evidence>
<dbReference type="GO" id="GO:0008236">
    <property type="term" value="F:serine-type peptidase activity"/>
    <property type="evidence" value="ECO:0007669"/>
    <property type="project" value="InterPro"/>
</dbReference>
<sequence length="256" mass="29141">ENSPAEKKGIQIGDIFSALDDRPTLTMSLIETHLYLKDREKNLLRIRILRGSKTEEITIKRTLLFKEPFSYTLKENTGGLLKIHHLYPPCVSKIKEKIIPRLKIQKKALILDLRNCHEGDIEEARKLINLFMKAREIGYFAQKNGTRQILSCPQNPELEKLRLIIWTNQATIGAAEIVAGVLKEFKEAKIVGLTTPGLVAKQSYIPLENGDGILLTSGIFYLKSEKTLWKKGVEPDIKITEKNPNLTSYLKRSLSY</sequence>
<dbReference type="CDD" id="cd06567">
    <property type="entry name" value="Peptidase_S41"/>
    <property type="match status" value="1"/>
</dbReference>
<dbReference type="Pfam" id="PF03572">
    <property type="entry name" value="Peptidase_S41"/>
    <property type="match status" value="1"/>
</dbReference>
<reference evidence="2" key="1">
    <citation type="journal article" date="2014" name="Front. Microbiol.">
        <title>High frequency of phylogenetically diverse reductive dehalogenase-homologous genes in deep subseafloor sedimentary metagenomes.</title>
        <authorList>
            <person name="Kawai M."/>
            <person name="Futagami T."/>
            <person name="Toyoda A."/>
            <person name="Takaki Y."/>
            <person name="Nishi S."/>
            <person name="Hori S."/>
            <person name="Arai W."/>
            <person name="Tsubouchi T."/>
            <person name="Morono Y."/>
            <person name="Uchiyama I."/>
            <person name="Ito T."/>
            <person name="Fujiyama A."/>
            <person name="Inagaki F."/>
            <person name="Takami H."/>
        </authorList>
    </citation>
    <scope>NUCLEOTIDE SEQUENCE</scope>
    <source>
        <strain evidence="2">Expedition CK06-06</strain>
    </source>
</reference>
<dbReference type="InterPro" id="IPR001478">
    <property type="entry name" value="PDZ"/>
</dbReference>
<dbReference type="InterPro" id="IPR029045">
    <property type="entry name" value="ClpP/crotonase-like_dom_sf"/>
</dbReference>
<feature type="non-terminal residue" evidence="2">
    <location>
        <position position="1"/>
    </location>
</feature>
<dbReference type="PANTHER" id="PTHR32060">
    <property type="entry name" value="TAIL-SPECIFIC PROTEASE"/>
    <property type="match status" value="1"/>
</dbReference>
<proteinExistence type="predicted"/>
<comment type="caution">
    <text evidence="2">The sequence shown here is derived from an EMBL/GenBank/DDBJ whole genome shotgun (WGS) entry which is preliminary data.</text>
</comment>
<dbReference type="InterPro" id="IPR005151">
    <property type="entry name" value="Tail-specific_protease"/>
</dbReference>
<protein>
    <recommendedName>
        <fullName evidence="1">Tail specific protease domain-containing protein</fullName>
    </recommendedName>
</protein>
<feature type="domain" description="Tail specific protease" evidence="1">
    <location>
        <begin position="52"/>
        <end position="240"/>
    </location>
</feature>
<organism evidence="2">
    <name type="scientific">marine sediment metagenome</name>
    <dbReference type="NCBI Taxonomy" id="412755"/>
    <lineage>
        <taxon>unclassified sequences</taxon>
        <taxon>metagenomes</taxon>
        <taxon>ecological metagenomes</taxon>
    </lineage>
</organism>
<dbReference type="SUPFAM" id="SSF50156">
    <property type="entry name" value="PDZ domain-like"/>
    <property type="match status" value="1"/>
</dbReference>
<dbReference type="EMBL" id="BARV01015039">
    <property type="protein sequence ID" value="GAI26156.1"/>
    <property type="molecule type" value="Genomic_DNA"/>
</dbReference>
<dbReference type="PANTHER" id="PTHR32060:SF22">
    <property type="entry name" value="CARBOXYL-TERMINAL-PROCESSING PEPTIDASE 3, CHLOROPLASTIC"/>
    <property type="match status" value="1"/>
</dbReference>
<dbReference type="Pfam" id="PF13180">
    <property type="entry name" value="PDZ_2"/>
    <property type="match status" value="1"/>
</dbReference>
<dbReference type="Gene3D" id="3.90.226.10">
    <property type="entry name" value="2-enoyl-CoA Hydratase, Chain A, domain 1"/>
    <property type="match status" value="1"/>
</dbReference>
<dbReference type="SMART" id="SM00245">
    <property type="entry name" value="TSPc"/>
    <property type="match status" value="1"/>
</dbReference>
<name>X1N7E8_9ZZZZ</name>
<dbReference type="InterPro" id="IPR036034">
    <property type="entry name" value="PDZ_sf"/>
</dbReference>
<dbReference type="GO" id="GO:0006508">
    <property type="term" value="P:proteolysis"/>
    <property type="evidence" value="ECO:0007669"/>
    <property type="project" value="InterPro"/>
</dbReference>
<dbReference type="AlphaFoldDB" id="X1N7E8"/>
<dbReference type="GO" id="GO:0030288">
    <property type="term" value="C:outer membrane-bounded periplasmic space"/>
    <property type="evidence" value="ECO:0007669"/>
    <property type="project" value="TreeGrafter"/>
</dbReference>
<dbReference type="GO" id="GO:0004175">
    <property type="term" value="F:endopeptidase activity"/>
    <property type="evidence" value="ECO:0007669"/>
    <property type="project" value="TreeGrafter"/>
</dbReference>
<dbReference type="SUPFAM" id="SSF52096">
    <property type="entry name" value="ClpP/crotonase"/>
    <property type="match status" value="1"/>
</dbReference>